<keyword evidence="2" id="KW-1003">Cell membrane</keyword>
<feature type="transmembrane region" description="Helical" evidence="6">
    <location>
        <begin position="98"/>
        <end position="120"/>
    </location>
</feature>
<dbReference type="Proteomes" id="UP000321199">
    <property type="component" value="Chromosome"/>
</dbReference>
<dbReference type="EMBL" id="CP042344">
    <property type="protein sequence ID" value="QEA14473.1"/>
    <property type="molecule type" value="Genomic_DNA"/>
</dbReference>
<feature type="transmembrane region" description="Helical" evidence="6">
    <location>
        <begin position="64"/>
        <end position="86"/>
    </location>
</feature>
<feature type="transmembrane region" description="Helical" evidence="6">
    <location>
        <begin position="40"/>
        <end position="58"/>
    </location>
</feature>
<dbReference type="Pfam" id="PF03899">
    <property type="entry name" value="ATP-synt_I"/>
    <property type="match status" value="1"/>
</dbReference>
<reference evidence="7 8" key="1">
    <citation type="submission" date="2019-07" db="EMBL/GenBank/DDBJ databases">
        <title>Complete genome sequence of Comamonas sp. NLF 7-7 isolated from livestock.</title>
        <authorList>
            <person name="Kim D.H."/>
            <person name="Kim J.G."/>
        </authorList>
    </citation>
    <scope>NUCLEOTIDE SEQUENCE [LARGE SCALE GENOMIC DNA]</scope>
    <source>
        <strain evidence="7 8">NLF 7-7</strain>
    </source>
</reference>
<dbReference type="AlphaFoldDB" id="A0A5B8RZ47"/>
<name>A0A5B8RZ47_9BURK</name>
<proteinExistence type="predicted"/>
<protein>
    <submittedName>
        <fullName evidence="7">ATP synthase subunit I</fullName>
    </submittedName>
</protein>
<evidence type="ECO:0000256" key="4">
    <source>
        <dbReference type="ARBA" id="ARBA00022989"/>
    </source>
</evidence>
<evidence type="ECO:0000256" key="1">
    <source>
        <dbReference type="ARBA" id="ARBA00004651"/>
    </source>
</evidence>
<evidence type="ECO:0000313" key="8">
    <source>
        <dbReference type="Proteomes" id="UP000321199"/>
    </source>
</evidence>
<feature type="transmembrane region" description="Helical" evidence="6">
    <location>
        <begin position="132"/>
        <end position="151"/>
    </location>
</feature>
<keyword evidence="4 6" id="KW-1133">Transmembrane helix</keyword>
<gene>
    <name evidence="7" type="ORF">FOZ74_05125</name>
</gene>
<dbReference type="KEGG" id="cof:FOZ74_05125"/>
<keyword evidence="8" id="KW-1185">Reference proteome</keyword>
<keyword evidence="5 6" id="KW-0472">Membrane</keyword>
<evidence type="ECO:0000256" key="6">
    <source>
        <dbReference type="SAM" id="Phobius"/>
    </source>
</evidence>
<evidence type="ECO:0000256" key="3">
    <source>
        <dbReference type="ARBA" id="ARBA00022692"/>
    </source>
</evidence>
<organism evidence="7 8">
    <name type="scientific">Comamonas flocculans</name>
    <dbReference type="NCBI Taxonomy" id="2597701"/>
    <lineage>
        <taxon>Bacteria</taxon>
        <taxon>Pseudomonadati</taxon>
        <taxon>Pseudomonadota</taxon>
        <taxon>Betaproteobacteria</taxon>
        <taxon>Burkholderiales</taxon>
        <taxon>Comamonadaceae</taxon>
        <taxon>Comamonas</taxon>
    </lineage>
</organism>
<comment type="subcellular location">
    <subcellularLocation>
        <location evidence="1">Cell membrane</location>
        <topology evidence="1">Multi-pass membrane protein</topology>
    </subcellularLocation>
</comment>
<dbReference type="GO" id="GO:0005886">
    <property type="term" value="C:plasma membrane"/>
    <property type="evidence" value="ECO:0007669"/>
    <property type="project" value="UniProtKB-SubCell"/>
</dbReference>
<accession>A0A5B8RZ47</accession>
<dbReference type="OrthoDB" id="9154947at2"/>
<evidence type="ECO:0000313" key="7">
    <source>
        <dbReference type="EMBL" id="QEA14473.1"/>
    </source>
</evidence>
<dbReference type="InterPro" id="IPR005598">
    <property type="entry name" value="ATP_synth_I"/>
</dbReference>
<evidence type="ECO:0000256" key="5">
    <source>
        <dbReference type="ARBA" id="ARBA00023136"/>
    </source>
</evidence>
<evidence type="ECO:0000256" key="2">
    <source>
        <dbReference type="ARBA" id="ARBA00022475"/>
    </source>
</evidence>
<keyword evidence="3 6" id="KW-0812">Transmembrane</keyword>
<sequence length="169" mass="18160">MASGSGTGRSFGAEDDFKALTPEEARQWRLRHPQVPVSRALRWQLIIGVVAASATGLLTRRPELAWSVAYGALAGFLPAAIAAAGTMRWARPGFPPTAALAGLLLWEVVKLVLTAGLLLAAPRFLGAPNWPALLIGLVLTIKMYWVGLLWVRPLKSGKVQTQKEHTDGC</sequence>